<comment type="similarity">
    <text evidence="2">Belongs to the DsbB family. BdbC subfamily.</text>
</comment>
<dbReference type="SUPFAM" id="SSF158442">
    <property type="entry name" value="DsbB-like"/>
    <property type="match status" value="1"/>
</dbReference>
<gene>
    <name evidence="13" type="ORF">M0651_15275</name>
</gene>
<dbReference type="Gene3D" id="1.20.1550.10">
    <property type="entry name" value="DsbB-like"/>
    <property type="match status" value="1"/>
</dbReference>
<evidence type="ECO:0000256" key="8">
    <source>
        <dbReference type="ARBA" id="ARBA00023136"/>
    </source>
</evidence>
<keyword evidence="4 12" id="KW-0812">Transmembrane</keyword>
<dbReference type="RefSeq" id="WP_248552611.1">
    <property type="nucleotide sequence ID" value="NZ_JALPRK010000014.1"/>
</dbReference>
<dbReference type="PIRSF" id="PIRSF036659">
    <property type="entry name" value="BdbC"/>
    <property type="match status" value="1"/>
</dbReference>
<name>A0A9X1XZE9_9BACL</name>
<comment type="subcellular location">
    <subcellularLocation>
        <location evidence="1">Membrane</location>
        <topology evidence="1">Multi-pass membrane protein</topology>
    </subcellularLocation>
</comment>
<evidence type="ECO:0000313" key="14">
    <source>
        <dbReference type="Proteomes" id="UP001139534"/>
    </source>
</evidence>
<dbReference type="InterPro" id="IPR023380">
    <property type="entry name" value="DsbB-like_sf"/>
</dbReference>
<dbReference type="EMBL" id="JALPRK010000014">
    <property type="protein sequence ID" value="MCK8488535.1"/>
    <property type="molecule type" value="Genomic_DNA"/>
</dbReference>
<keyword evidence="6 12" id="KW-1133">Transmembrane helix</keyword>
<keyword evidence="14" id="KW-1185">Reference proteome</keyword>
<dbReference type="GO" id="GO:0016020">
    <property type="term" value="C:membrane"/>
    <property type="evidence" value="ECO:0007669"/>
    <property type="project" value="UniProtKB-SubCell"/>
</dbReference>
<keyword evidence="9" id="KW-1015">Disulfide bond</keyword>
<keyword evidence="3" id="KW-0813">Transport</keyword>
<dbReference type="HAMAP" id="MF_00287">
    <property type="entry name" value="BdbC"/>
    <property type="match status" value="1"/>
</dbReference>
<evidence type="ECO:0000256" key="4">
    <source>
        <dbReference type="ARBA" id="ARBA00022692"/>
    </source>
</evidence>
<keyword evidence="11" id="KW-0676">Redox-active center</keyword>
<feature type="transmembrane region" description="Helical" evidence="12">
    <location>
        <begin position="67"/>
        <end position="86"/>
    </location>
</feature>
<evidence type="ECO:0000256" key="10">
    <source>
        <dbReference type="ARBA" id="ARBA00023186"/>
    </source>
</evidence>
<dbReference type="GO" id="GO:0015035">
    <property type="term" value="F:protein-disulfide reductase activity"/>
    <property type="evidence" value="ECO:0007669"/>
    <property type="project" value="InterPro"/>
</dbReference>
<dbReference type="PANTHER" id="PTHR43469">
    <property type="entry name" value="DISULFIDE FORMATION PROTEIN-RELATED"/>
    <property type="match status" value="1"/>
</dbReference>
<evidence type="ECO:0000256" key="7">
    <source>
        <dbReference type="ARBA" id="ARBA00023002"/>
    </source>
</evidence>
<dbReference type="AlphaFoldDB" id="A0A9X1XZE9"/>
<evidence type="ECO:0000313" key="13">
    <source>
        <dbReference type="EMBL" id="MCK8488535.1"/>
    </source>
</evidence>
<keyword evidence="10" id="KW-0143">Chaperone</keyword>
<dbReference type="InterPro" id="IPR003752">
    <property type="entry name" value="DiS_bond_form_DsbB/BdbC"/>
</dbReference>
<feature type="transmembrane region" description="Helical" evidence="12">
    <location>
        <begin position="12"/>
        <end position="30"/>
    </location>
</feature>
<evidence type="ECO:0000256" key="11">
    <source>
        <dbReference type="ARBA" id="ARBA00023284"/>
    </source>
</evidence>
<dbReference type="InterPro" id="IPR012187">
    <property type="entry name" value="Disulphide_bond_form_BdbC"/>
</dbReference>
<evidence type="ECO:0000256" key="5">
    <source>
        <dbReference type="ARBA" id="ARBA00022982"/>
    </source>
</evidence>
<evidence type="ECO:0000256" key="9">
    <source>
        <dbReference type="ARBA" id="ARBA00023157"/>
    </source>
</evidence>
<feature type="transmembrane region" description="Helical" evidence="12">
    <location>
        <begin position="42"/>
        <end position="60"/>
    </location>
</feature>
<reference evidence="13" key="1">
    <citation type="submission" date="2022-04" db="EMBL/GenBank/DDBJ databases">
        <authorList>
            <person name="Seo M.-J."/>
        </authorList>
    </citation>
    <scope>NUCLEOTIDE SEQUENCE</scope>
    <source>
        <strain evidence="13">MBLB2552</strain>
    </source>
</reference>
<accession>A0A9X1XZE9</accession>
<keyword evidence="7" id="KW-0560">Oxidoreductase</keyword>
<evidence type="ECO:0000256" key="12">
    <source>
        <dbReference type="SAM" id="Phobius"/>
    </source>
</evidence>
<keyword evidence="8 12" id="KW-0472">Membrane</keyword>
<dbReference type="Proteomes" id="UP001139534">
    <property type="component" value="Unassembled WGS sequence"/>
</dbReference>
<proteinExistence type="inferred from homology"/>
<dbReference type="PANTHER" id="PTHR43469:SF1">
    <property type="entry name" value="SPBETA PROPHAGE-DERIVED DISULFIDE BOND FORMATION PROTEIN B"/>
    <property type="match status" value="1"/>
</dbReference>
<sequence length="148" mass="16634">MGVRGFLRDYGIYLAWLVALVATAGSLYLSEVLHYEPCRLCWFQRIFMYPQVILLGIAAYKNDRQIIPYVLPLSVIGGLISIYHYSEQKIPALAKLLPCKIGVPCNVDYLGQGWFGFITIPFMALLAFVLIVVFLLAARGTREEAGEQ</sequence>
<organism evidence="13 14">
    <name type="scientific">Paenibacillus mellifer</name>
    <dbReference type="NCBI Taxonomy" id="2937794"/>
    <lineage>
        <taxon>Bacteria</taxon>
        <taxon>Bacillati</taxon>
        <taxon>Bacillota</taxon>
        <taxon>Bacilli</taxon>
        <taxon>Bacillales</taxon>
        <taxon>Paenibacillaceae</taxon>
        <taxon>Paenibacillus</taxon>
    </lineage>
</organism>
<evidence type="ECO:0000256" key="6">
    <source>
        <dbReference type="ARBA" id="ARBA00022989"/>
    </source>
</evidence>
<evidence type="ECO:0000256" key="1">
    <source>
        <dbReference type="ARBA" id="ARBA00004141"/>
    </source>
</evidence>
<dbReference type="GO" id="GO:0006457">
    <property type="term" value="P:protein folding"/>
    <property type="evidence" value="ECO:0007669"/>
    <property type="project" value="InterPro"/>
</dbReference>
<dbReference type="Pfam" id="PF02600">
    <property type="entry name" value="DsbB"/>
    <property type="match status" value="1"/>
</dbReference>
<protein>
    <submittedName>
        <fullName evidence="13">Disulfide oxidoreductase</fullName>
    </submittedName>
</protein>
<evidence type="ECO:0000256" key="3">
    <source>
        <dbReference type="ARBA" id="ARBA00022448"/>
    </source>
</evidence>
<feature type="transmembrane region" description="Helical" evidence="12">
    <location>
        <begin position="114"/>
        <end position="138"/>
    </location>
</feature>
<dbReference type="NCBIfam" id="NF002849">
    <property type="entry name" value="PRK03113.1"/>
    <property type="match status" value="1"/>
</dbReference>
<comment type="caution">
    <text evidence="13">The sequence shown here is derived from an EMBL/GenBank/DDBJ whole genome shotgun (WGS) entry which is preliminary data.</text>
</comment>
<evidence type="ECO:0000256" key="2">
    <source>
        <dbReference type="ARBA" id="ARBA00007602"/>
    </source>
</evidence>
<keyword evidence="5" id="KW-0249">Electron transport</keyword>